<keyword evidence="13" id="KW-1185">Reference proteome</keyword>
<keyword evidence="7 10" id="KW-0472">Membrane</keyword>
<feature type="transmembrane region" description="Helical" evidence="10">
    <location>
        <begin position="441"/>
        <end position="461"/>
    </location>
</feature>
<dbReference type="HAMAP" id="MF_02078">
    <property type="entry name" value="MurJ_MviN"/>
    <property type="match status" value="1"/>
</dbReference>
<evidence type="ECO:0000313" key="12">
    <source>
        <dbReference type="EMBL" id="QJR16409.1"/>
    </source>
</evidence>
<evidence type="ECO:0000313" key="13">
    <source>
        <dbReference type="Proteomes" id="UP000503096"/>
    </source>
</evidence>
<evidence type="ECO:0000256" key="4">
    <source>
        <dbReference type="ARBA" id="ARBA00022960"/>
    </source>
</evidence>
<evidence type="ECO:0000256" key="2">
    <source>
        <dbReference type="ARBA" id="ARBA00022475"/>
    </source>
</evidence>
<dbReference type="UniPathway" id="UPA00219"/>
<dbReference type="RefSeq" id="WP_171164476.1">
    <property type="nucleotide sequence ID" value="NZ_CP053073.1"/>
</dbReference>
<keyword evidence="10 11" id="KW-0813">Transport</keyword>
<feature type="transmembrane region" description="Helical" evidence="10">
    <location>
        <begin position="26"/>
        <end position="45"/>
    </location>
</feature>
<feature type="transmembrane region" description="Helical" evidence="10">
    <location>
        <begin position="274"/>
        <end position="292"/>
    </location>
</feature>
<protein>
    <recommendedName>
        <fullName evidence="10">Probable lipid II flippase MurJ</fullName>
    </recommendedName>
</protein>
<keyword evidence="6 10" id="KW-1133">Transmembrane helix</keyword>
<accession>A0A6M4H9I1</accession>
<keyword evidence="3 10" id="KW-0812">Transmembrane</keyword>
<dbReference type="GO" id="GO:0009252">
    <property type="term" value="P:peptidoglycan biosynthetic process"/>
    <property type="evidence" value="ECO:0007669"/>
    <property type="project" value="UniProtKB-UniRule"/>
</dbReference>
<feature type="transmembrane region" description="Helical" evidence="10">
    <location>
        <begin position="386"/>
        <end position="404"/>
    </location>
</feature>
<proteinExistence type="inferred from homology"/>
<dbReference type="AlphaFoldDB" id="A0A6M4H9I1"/>
<feature type="transmembrane region" description="Helical" evidence="10">
    <location>
        <begin position="354"/>
        <end position="374"/>
    </location>
</feature>
<dbReference type="GO" id="GO:0015648">
    <property type="term" value="F:lipid-linked peptidoglycan transporter activity"/>
    <property type="evidence" value="ECO:0007669"/>
    <property type="project" value="UniProtKB-UniRule"/>
</dbReference>
<reference evidence="12 13" key="1">
    <citation type="submission" date="2020-04" db="EMBL/GenBank/DDBJ databases">
        <title>Usitatibacter rugosus gen. nov., sp. nov. and Usitatibacter palustris sp. nov., novel members of Usitatibacteraceae fam. nov. within the order Nitrosomonadales isolated from soil.</title>
        <authorList>
            <person name="Huber K.J."/>
            <person name="Neumann-Schaal M."/>
            <person name="Geppert A."/>
            <person name="Luckner M."/>
            <person name="Wanner G."/>
            <person name="Overmann J."/>
        </authorList>
    </citation>
    <scope>NUCLEOTIDE SEQUENCE [LARGE SCALE GENOMIC DNA]</scope>
    <source>
        <strain evidence="12 13">Swamp67</strain>
    </source>
</reference>
<evidence type="ECO:0000256" key="8">
    <source>
        <dbReference type="ARBA" id="ARBA00060041"/>
    </source>
</evidence>
<feature type="transmembrane region" description="Helical" evidence="10">
    <location>
        <begin position="186"/>
        <end position="208"/>
    </location>
</feature>
<evidence type="ECO:0000256" key="6">
    <source>
        <dbReference type="ARBA" id="ARBA00022989"/>
    </source>
</evidence>
<comment type="similarity">
    <text evidence="9 10 11">Belongs to the MurJ/MviN family.</text>
</comment>
<keyword evidence="10 11" id="KW-0961">Cell wall biogenesis/degradation</keyword>
<feature type="transmembrane region" description="Helical" evidence="10">
    <location>
        <begin position="87"/>
        <end position="112"/>
    </location>
</feature>
<dbReference type="NCBIfam" id="TIGR01695">
    <property type="entry name" value="murJ_mviN"/>
    <property type="match status" value="1"/>
</dbReference>
<evidence type="ECO:0000256" key="7">
    <source>
        <dbReference type="ARBA" id="ARBA00023136"/>
    </source>
</evidence>
<dbReference type="PANTHER" id="PTHR47019">
    <property type="entry name" value="LIPID II FLIPPASE MURJ"/>
    <property type="match status" value="1"/>
</dbReference>
<dbReference type="PIRSF" id="PIRSF002869">
    <property type="entry name" value="MviN"/>
    <property type="match status" value="1"/>
</dbReference>
<name>A0A6M4H9I1_9PROT</name>
<dbReference type="GO" id="GO:0008360">
    <property type="term" value="P:regulation of cell shape"/>
    <property type="evidence" value="ECO:0007669"/>
    <property type="project" value="UniProtKB-UniRule"/>
</dbReference>
<comment type="function">
    <text evidence="8 10 11">Involved in peptidoglycan biosynthesis. Transports lipid-linked peptidoglycan precursors from the inner to the outer leaflet of the cytoplasmic membrane.</text>
</comment>
<dbReference type="EMBL" id="CP053073">
    <property type="protein sequence ID" value="QJR16409.1"/>
    <property type="molecule type" value="Genomic_DNA"/>
</dbReference>
<dbReference type="GO" id="GO:0005886">
    <property type="term" value="C:plasma membrane"/>
    <property type="evidence" value="ECO:0007669"/>
    <property type="project" value="UniProtKB-SubCell"/>
</dbReference>
<evidence type="ECO:0000256" key="10">
    <source>
        <dbReference type="HAMAP-Rule" id="MF_02078"/>
    </source>
</evidence>
<keyword evidence="5 10" id="KW-0573">Peptidoglycan synthesis</keyword>
<feature type="transmembrane region" description="Helical" evidence="10">
    <location>
        <begin position="481"/>
        <end position="501"/>
    </location>
</feature>
<evidence type="ECO:0000256" key="11">
    <source>
        <dbReference type="PIRNR" id="PIRNR002869"/>
    </source>
</evidence>
<comment type="pathway">
    <text evidence="10">Cell wall biogenesis; peptidoglycan biosynthesis.</text>
</comment>
<dbReference type="GO" id="GO:0071555">
    <property type="term" value="P:cell wall organization"/>
    <property type="evidence" value="ECO:0007669"/>
    <property type="project" value="UniProtKB-UniRule"/>
</dbReference>
<feature type="transmembrane region" description="Helical" evidence="10">
    <location>
        <begin position="124"/>
        <end position="147"/>
    </location>
</feature>
<dbReference type="CDD" id="cd13123">
    <property type="entry name" value="MATE_MurJ_like"/>
    <property type="match status" value="1"/>
</dbReference>
<organism evidence="12 13">
    <name type="scientific">Usitatibacter palustris</name>
    <dbReference type="NCBI Taxonomy" id="2732487"/>
    <lineage>
        <taxon>Bacteria</taxon>
        <taxon>Pseudomonadati</taxon>
        <taxon>Pseudomonadota</taxon>
        <taxon>Betaproteobacteria</taxon>
        <taxon>Nitrosomonadales</taxon>
        <taxon>Usitatibacteraceae</taxon>
        <taxon>Usitatibacter</taxon>
    </lineage>
</organism>
<dbReference type="KEGG" id="upl:DSM104440_03243"/>
<dbReference type="InParanoid" id="A0A6M4H9I1"/>
<sequence length="510" mass="55311">MNLLRAAASVSAMTLASRITGFVRDTLLAIFFGAGLAMDAFVVAFRIPNLLRRLFAEGAFSQAFVPVLGEYKAKHGDEATRALAGRVLGVLGAALLLATAVGIVAAPLIVYASAYGFSKDADKFALTVLMLRICFPYIFFISLVSFAAGLLNTYGRFKAAAFTPVLLNLVFIAFILWVAPHFERPVVALAWAVFFGGLAQLLFQIPFLKRIGMLTWPRWEPRDEGVIRILKLMAPAALGVSVAQISLLINTHIASWLRDGAVSWLYFADRLMEFPSAMLGVALGTVLLPSLVKHHSSNDPREYSRLLDWGLRLALLLSLPAALGLALLATPVITTLFWHGEFTRADVFMTRHALIAYCVGLAGIILVKILAPGFYAKQNIRTPVKVAIVTLVVTQILNAALVPWLGHAGLALSISLGALFNAGWLWVLMRRSGNYTAEPGWAAFLLKVAVALYMMGGVIWYGMGTETSWFAIPAAARAGKLALVIGGAMAAYFVSLWLMGIRLRHFTRAG</sequence>
<evidence type="ECO:0000256" key="3">
    <source>
        <dbReference type="ARBA" id="ARBA00022692"/>
    </source>
</evidence>
<gene>
    <name evidence="10 12" type="primary">murJ</name>
    <name evidence="12" type="ORF">DSM104440_03243</name>
</gene>
<feature type="transmembrane region" description="Helical" evidence="10">
    <location>
        <begin position="410"/>
        <end position="429"/>
    </location>
</feature>
<keyword evidence="10" id="KW-0997">Cell inner membrane</keyword>
<dbReference type="InterPro" id="IPR004268">
    <property type="entry name" value="MurJ"/>
</dbReference>
<feature type="transmembrane region" description="Helical" evidence="10">
    <location>
        <begin position="229"/>
        <end position="254"/>
    </location>
</feature>
<keyword evidence="2 10" id="KW-1003">Cell membrane</keyword>
<comment type="subcellular location">
    <subcellularLocation>
        <location evidence="10">Cell inner membrane</location>
        <topology evidence="10">Multi-pass membrane protein</topology>
    </subcellularLocation>
    <subcellularLocation>
        <location evidence="1">Cell membrane</location>
        <topology evidence="1">Multi-pass membrane protein</topology>
    </subcellularLocation>
</comment>
<dbReference type="InterPro" id="IPR051050">
    <property type="entry name" value="Lipid_II_flippase_MurJ/MviN"/>
</dbReference>
<evidence type="ECO:0000256" key="9">
    <source>
        <dbReference type="ARBA" id="ARBA00061532"/>
    </source>
</evidence>
<feature type="transmembrane region" description="Helical" evidence="10">
    <location>
        <begin position="159"/>
        <end position="180"/>
    </location>
</feature>
<dbReference type="PRINTS" id="PR01806">
    <property type="entry name" value="VIRFACTRMVIN"/>
</dbReference>
<feature type="transmembrane region" description="Helical" evidence="10">
    <location>
        <begin position="313"/>
        <end position="334"/>
    </location>
</feature>
<dbReference type="GO" id="GO:0034204">
    <property type="term" value="P:lipid translocation"/>
    <property type="evidence" value="ECO:0007669"/>
    <property type="project" value="TreeGrafter"/>
</dbReference>
<evidence type="ECO:0000256" key="1">
    <source>
        <dbReference type="ARBA" id="ARBA00004651"/>
    </source>
</evidence>
<dbReference type="FunCoup" id="A0A6M4H9I1">
    <property type="interactions" value="374"/>
</dbReference>
<evidence type="ECO:0000256" key="5">
    <source>
        <dbReference type="ARBA" id="ARBA00022984"/>
    </source>
</evidence>
<dbReference type="Proteomes" id="UP000503096">
    <property type="component" value="Chromosome"/>
</dbReference>
<keyword evidence="4 10" id="KW-0133">Cell shape</keyword>
<dbReference type="Pfam" id="PF03023">
    <property type="entry name" value="MurJ"/>
    <property type="match status" value="1"/>
</dbReference>
<dbReference type="PANTHER" id="PTHR47019:SF1">
    <property type="entry name" value="LIPID II FLIPPASE MURJ"/>
    <property type="match status" value="1"/>
</dbReference>